<dbReference type="EMBL" id="JACHIN010000019">
    <property type="protein sequence ID" value="MBB5083875.1"/>
    <property type="molecule type" value="Genomic_DNA"/>
</dbReference>
<evidence type="ECO:0000313" key="3">
    <source>
        <dbReference type="EMBL" id="MBB5083875.1"/>
    </source>
</evidence>
<organism evidence="3 4">
    <name type="scientific">Nonomuraea endophytica</name>
    <dbReference type="NCBI Taxonomy" id="714136"/>
    <lineage>
        <taxon>Bacteria</taxon>
        <taxon>Bacillati</taxon>
        <taxon>Actinomycetota</taxon>
        <taxon>Actinomycetes</taxon>
        <taxon>Streptosporangiales</taxon>
        <taxon>Streptosporangiaceae</taxon>
        <taxon>Nonomuraea</taxon>
    </lineage>
</organism>
<comment type="caution">
    <text evidence="3">The sequence shown here is derived from an EMBL/GenBank/DDBJ whole genome shotgun (WGS) entry which is preliminary data.</text>
</comment>
<keyword evidence="1" id="KW-0732">Signal</keyword>
<dbReference type="RefSeq" id="WP_184973363.1">
    <property type="nucleotide sequence ID" value="NZ_JACHIN010000019.1"/>
</dbReference>
<protein>
    <recommendedName>
        <fullName evidence="2">DUF4097 domain-containing protein</fullName>
    </recommendedName>
</protein>
<dbReference type="AlphaFoldDB" id="A0A7W8EK59"/>
<dbReference type="InterPro" id="IPR025164">
    <property type="entry name" value="Toastrack_DUF4097"/>
</dbReference>
<dbReference type="Gene3D" id="2.160.20.120">
    <property type="match status" value="1"/>
</dbReference>
<keyword evidence="4" id="KW-1185">Reference proteome</keyword>
<accession>A0A7W8EK59</accession>
<dbReference type="PROSITE" id="PS51257">
    <property type="entry name" value="PROKAR_LIPOPROTEIN"/>
    <property type="match status" value="1"/>
</dbReference>
<evidence type="ECO:0000259" key="2">
    <source>
        <dbReference type="Pfam" id="PF13349"/>
    </source>
</evidence>
<reference evidence="3 4" key="1">
    <citation type="submission" date="2020-08" db="EMBL/GenBank/DDBJ databases">
        <title>Genomic Encyclopedia of Type Strains, Phase IV (KMG-IV): sequencing the most valuable type-strain genomes for metagenomic binning, comparative biology and taxonomic classification.</title>
        <authorList>
            <person name="Goeker M."/>
        </authorList>
    </citation>
    <scope>NUCLEOTIDE SEQUENCE [LARGE SCALE GENOMIC DNA]</scope>
    <source>
        <strain evidence="3 4">DSM 45385</strain>
    </source>
</reference>
<feature type="chain" id="PRO_5031167104" description="DUF4097 domain-containing protein" evidence="1">
    <location>
        <begin position="29"/>
        <end position="229"/>
    </location>
</feature>
<feature type="signal peptide" evidence="1">
    <location>
        <begin position="1"/>
        <end position="28"/>
    </location>
</feature>
<proteinExistence type="predicted"/>
<dbReference type="Proteomes" id="UP000568380">
    <property type="component" value="Unassembled WGS sequence"/>
</dbReference>
<feature type="domain" description="DUF4097" evidence="2">
    <location>
        <begin position="107"/>
        <end position="226"/>
    </location>
</feature>
<sequence>MKTMVLAGGLLASAVLLTGCGLPNFGKAANQETADYTVTDKVVKLRLAGGSGNAEIREGTGGAIKVVETLKWNSDKPKTEHKVEGDALVMRYDCPAAMDNCSVDYKIEVPKGLQLDLETGSGDIALKGVTGPIVASVGSGDLVGTGLLGKTVSVKTGSGDTKLTYAAAPDQVDLVTGSGNSVLELPAGPYAIQAVADSGDATVSVKNDPSATRKVSVKAGSGDVSVLPV</sequence>
<name>A0A7W8EK59_9ACTN</name>
<gene>
    <name evidence="3" type="ORF">HNR40_009380</name>
</gene>
<evidence type="ECO:0000313" key="4">
    <source>
        <dbReference type="Proteomes" id="UP000568380"/>
    </source>
</evidence>
<evidence type="ECO:0000256" key="1">
    <source>
        <dbReference type="SAM" id="SignalP"/>
    </source>
</evidence>
<dbReference type="Pfam" id="PF13349">
    <property type="entry name" value="DUF4097"/>
    <property type="match status" value="1"/>
</dbReference>